<accession>A0A397TXR9</accession>
<evidence type="ECO:0000313" key="2">
    <source>
        <dbReference type="EMBL" id="RIB02832.1"/>
    </source>
</evidence>
<dbReference type="AlphaFoldDB" id="A0A397TXR9"/>
<keyword evidence="1" id="KW-0472">Membrane</keyword>
<feature type="transmembrane region" description="Helical" evidence="1">
    <location>
        <begin position="31"/>
        <end position="50"/>
    </location>
</feature>
<comment type="caution">
    <text evidence="2">The sequence shown here is derived from an EMBL/GenBank/DDBJ whole genome shotgun (WGS) entry which is preliminary data.</text>
</comment>
<sequence>MVSYVHMVSAQWPMLGEECCCRVPPWTSYPVYLTILVSYVHMVSALWSMFGKERCCRVASLDLFSKWIFVNISSFARDTDCKNWNVLNCLQYLKNSTEFKFTSDSKQDILDAFVKVFKKISESSTNREKKKAKKIHDSAIITFQRKEIHEFFDDLDKEFSD</sequence>
<keyword evidence="1" id="KW-0812">Transmembrane</keyword>
<gene>
    <name evidence="2" type="ORF">C2G38_2255358</name>
</gene>
<keyword evidence="1" id="KW-1133">Transmembrane helix</keyword>
<protein>
    <submittedName>
        <fullName evidence="2">Uncharacterized protein</fullName>
    </submittedName>
</protein>
<dbReference type="Proteomes" id="UP000266673">
    <property type="component" value="Unassembled WGS sequence"/>
</dbReference>
<reference evidence="2 3" key="1">
    <citation type="submission" date="2018-06" db="EMBL/GenBank/DDBJ databases">
        <title>Comparative genomics reveals the genomic features of Rhizophagus irregularis, R. cerebriforme, R. diaphanum and Gigaspora rosea, and their symbiotic lifestyle signature.</title>
        <authorList>
            <person name="Morin E."/>
            <person name="San Clemente H."/>
            <person name="Chen E.C.H."/>
            <person name="De La Providencia I."/>
            <person name="Hainaut M."/>
            <person name="Kuo A."/>
            <person name="Kohler A."/>
            <person name="Murat C."/>
            <person name="Tang N."/>
            <person name="Roy S."/>
            <person name="Loubradou J."/>
            <person name="Henrissat B."/>
            <person name="Grigoriev I.V."/>
            <person name="Corradi N."/>
            <person name="Roux C."/>
            <person name="Martin F.M."/>
        </authorList>
    </citation>
    <scope>NUCLEOTIDE SEQUENCE [LARGE SCALE GENOMIC DNA]</scope>
    <source>
        <strain evidence="2 3">DAOM 194757</strain>
    </source>
</reference>
<proteinExistence type="predicted"/>
<evidence type="ECO:0000256" key="1">
    <source>
        <dbReference type="SAM" id="Phobius"/>
    </source>
</evidence>
<dbReference type="EMBL" id="QKWP01002574">
    <property type="protein sequence ID" value="RIB02832.1"/>
    <property type="molecule type" value="Genomic_DNA"/>
</dbReference>
<keyword evidence="3" id="KW-1185">Reference proteome</keyword>
<organism evidence="2 3">
    <name type="scientific">Gigaspora rosea</name>
    <dbReference type="NCBI Taxonomy" id="44941"/>
    <lineage>
        <taxon>Eukaryota</taxon>
        <taxon>Fungi</taxon>
        <taxon>Fungi incertae sedis</taxon>
        <taxon>Mucoromycota</taxon>
        <taxon>Glomeromycotina</taxon>
        <taxon>Glomeromycetes</taxon>
        <taxon>Diversisporales</taxon>
        <taxon>Gigasporaceae</taxon>
        <taxon>Gigaspora</taxon>
    </lineage>
</organism>
<feature type="non-terminal residue" evidence="2">
    <location>
        <position position="161"/>
    </location>
</feature>
<name>A0A397TXR9_9GLOM</name>
<dbReference type="OrthoDB" id="2420442at2759"/>
<evidence type="ECO:0000313" key="3">
    <source>
        <dbReference type="Proteomes" id="UP000266673"/>
    </source>
</evidence>